<evidence type="ECO:0000313" key="3">
    <source>
        <dbReference type="Proteomes" id="UP001500320"/>
    </source>
</evidence>
<dbReference type="RefSeq" id="WP_344856195.1">
    <property type="nucleotide sequence ID" value="NZ_BAAAUT010000005.1"/>
</dbReference>
<dbReference type="EMBL" id="BAAAUT010000005">
    <property type="protein sequence ID" value="GAA3120398.1"/>
    <property type="molecule type" value="Genomic_DNA"/>
</dbReference>
<reference evidence="3" key="1">
    <citation type="journal article" date="2019" name="Int. J. Syst. Evol. Microbiol.">
        <title>The Global Catalogue of Microorganisms (GCM) 10K type strain sequencing project: providing services to taxonomists for standard genome sequencing and annotation.</title>
        <authorList>
            <consortium name="The Broad Institute Genomics Platform"/>
            <consortium name="The Broad Institute Genome Sequencing Center for Infectious Disease"/>
            <person name="Wu L."/>
            <person name="Ma J."/>
        </authorList>
    </citation>
    <scope>NUCLEOTIDE SEQUENCE [LARGE SCALE GENOMIC DNA]</scope>
    <source>
        <strain evidence="3">JCM 9373</strain>
    </source>
</reference>
<organism evidence="2 3">
    <name type="scientific">Planomonospora alba</name>
    <dbReference type="NCBI Taxonomy" id="161354"/>
    <lineage>
        <taxon>Bacteria</taxon>
        <taxon>Bacillati</taxon>
        <taxon>Actinomycetota</taxon>
        <taxon>Actinomycetes</taxon>
        <taxon>Streptosporangiales</taxon>
        <taxon>Streptosporangiaceae</taxon>
        <taxon>Planomonospora</taxon>
    </lineage>
</organism>
<evidence type="ECO:0000256" key="1">
    <source>
        <dbReference type="SAM" id="MobiDB-lite"/>
    </source>
</evidence>
<gene>
    <name evidence="2" type="ORF">GCM10010466_09170</name>
</gene>
<feature type="region of interest" description="Disordered" evidence="1">
    <location>
        <begin position="57"/>
        <end position="78"/>
    </location>
</feature>
<dbReference type="Proteomes" id="UP001500320">
    <property type="component" value="Unassembled WGS sequence"/>
</dbReference>
<keyword evidence="3" id="KW-1185">Reference proteome</keyword>
<protein>
    <submittedName>
        <fullName evidence="2">Uncharacterized protein</fullName>
    </submittedName>
</protein>
<evidence type="ECO:0000313" key="2">
    <source>
        <dbReference type="EMBL" id="GAA3120398.1"/>
    </source>
</evidence>
<name>A0ABP6MTC6_9ACTN</name>
<sequence>MGIFSPESAREWREPPPGVVAAAADHPGGWVYAIDPEQVADPDGYVPPEAIAGAWRVGDDGRPTGEYEPNPRHGPVRDDFTPLTDPDHWLGWLGDDPAAAVRGSIEEILGEQVPGSVLEWVKVLGAPEFLTGGRRDPDDPDKVVVVRAALALPFALSVRPPGGERSVLQGVFSWAAAGLDRPGGRRDRVWFDLGTGLEEAAGLLRERIYSLDAPS</sequence>
<proteinExistence type="predicted"/>
<comment type="caution">
    <text evidence="2">The sequence shown here is derived from an EMBL/GenBank/DDBJ whole genome shotgun (WGS) entry which is preliminary data.</text>
</comment>
<accession>A0ABP6MTC6</accession>